<name>A0ABQ3JDL0_9PSEU</name>
<comment type="caution">
    <text evidence="7">The sequence shown here is derived from an EMBL/GenBank/DDBJ whole genome shotgun (WGS) entry which is preliminary data.</text>
</comment>
<dbReference type="Pfam" id="PF01451">
    <property type="entry name" value="LMWPc"/>
    <property type="match status" value="1"/>
</dbReference>
<evidence type="ECO:0000256" key="2">
    <source>
        <dbReference type="ARBA" id="ARBA00013064"/>
    </source>
</evidence>
<dbReference type="SUPFAM" id="SSF52788">
    <property type="entry name" value="Phosphotyrosine protein phosphatases I"/>
    <property type="match status" value="1"/>
</dbReference>
<evidence type="ECO:0000313" key="8">
    <source>
        <dbReference type="Proteomes" id="UP000605897"/>
    </source>
</evidence>
<dbReference type="EMBL" id="BNAU01000010">
    <property type="protein sequence ID" value="GHF23949.1"/>
    <property type="molecule type" value="Genomic_DNA"/>
</dbReference>
<keyword evidence="5" id="KW-0732">Signal</keyword>
<dbReference type="InterPro" id="IPR017867">
    <property type="entry name" value="Tyr_phospatase_low_mol_wt"/>
</dbReference>
<dbReference type="EC" id="3.1.3.48" evidence="2"/>
<feature type="signal peptide" evidence="5">
    <location>
        <begin position="1"/>
        <end position="17"/>
    </location>
</feature>
<dbReference type="PANTHER" id="PTHR11717:SF7">
    <property type="entry name" value="LOW MOLECULAR WEIGHT PHOSPHOTYROSINE PROTEIN PHOSPHATASE"/>
    <property type="match status" value="1"/>
</dbReference>
<protein>
    <recommendedName>
        <fullName evidence="2">protein-tyrosine-phosphatase</fullName>
        <ecNumber evidence="2">3.1.3.48</ecNumber>
    </recommendedName>
</protein>
<comment type="similarity">
    <text evidence="1">Belongs to the low molecular weight phosphotyrosine protein phosphatase family.</text>
</comment>
<dbReference type="Gene3D" id="3.40.50.2300">
    <property type="match status" value="1"/>
</dbReference>
<dbReference type="RefSeq" id="WP_191248715.1">
    <property type="nucleotide sequence ID" value="NZ_BNAU01000010.1"/>
</dbReference>
<sequence>MHLCFVCSGNTCRSAMAAMVFRAHLARAGLDDVRVTSAGTGGWHAGEPADPRARAVLAAHGYGGEHVATELGDEHLGADLFLAAGREHAEVLSAKVGAGRVRLLREFDPEAPPGAEIADPYHGRAEEYEKVLEMIEAAVPGLLDWVHRHR</sequence>
<dbReference type="InterPro" id="IPR036196">
    <property type="entry name" value="Ptyr_pPase_sf"/>
</dbReference>
<feature type="domain" description="Phosphotyrosine protein phosphatase I" evidence="6">
    <location>
        <begin position="1"/>
        <end position="145"/>
    </location>
</feature>
<proteinExistence type="inferred from homology"/>
<organism evidence="7 8">
    <name type="scientific">Amycolatopsis deserti</name>
    <dbReference type="NCBI Taxonomy" id="185696"/>
    <lineage>
        <taxon>Bacteria</taxon>
        <taxon>Bacillati</taxon>
        <taxon>Actinomycetota</taxon>
        <taxon>Actinomycetes</taxon>
        <taxon>Pseudonocardiales</taxon>
        <taxon>Pseudonocardiaceae</taxon>
        <taxon>Amycolatopsis</taxon>
    </lineage>
</organism>
<accession>A0ABQ3JDL0</accession>
<keyword evidence="3" id="KW-0378">Hydrolase</keyword>
<keyword evidence="8" id="KW-1185">Reference proteome</keyword>
<dbReference type="InterPro" id="IPR023485">
    <property type="entry name" value="Ptyr_pPase"/>
</dbReference>
<evidence type="ECO:0000256" key="4">
    <source>
        <dbReference type="ARBA" id="ARBA00022912"/>
    </source>
</evidence>
<dbReference type="PRINTS" id="PR00719">
    <property type="entry name" value="LMWPTPASE"/>
</dbReference>
<dbReference type="Proteomes" id="UP000605897">
    <property type="component" value="Unassembled WGS sequence"/>
</dbReference>
<evidence type="ECO:0000256" key="3">
    <source>
        <dbReference type="ARBA" id="ARBA00022801"/>
    </source>
</evidence>
<keyword evidence="4" id="KW-0904">Protein phosphatase</keyword>
<reference evidence="8" key="1">
    <citation type="journal article" date="2019" name="Int. J. Syst. Evol. Microbiol.">
        <title>The Global Catalogue of Microorganisms (GCM) 10K type strain sequencing project: providing services to taxonomists for standard genome sequencing and annotation.</title>
        <authorList>
            <consortium name="The Broad Institute Genomics Platform"/>
            <consortium name="The Broad Institute Genome Sequencing Center for Infectious Disease"/>
            <person name="Wu L."/>
            <person name="Ma J."/>
        </authorList>
    </citation>
    <scope>NUCLEOTIDE SEQUENCE [LARGE SCALE GENOMIC DNA]</scope>
    <source>
        <strain evidence="8">CGMCC 4.7677</strain>
    </source>
</reference>
<evidence type="ECO:0000259" key="6">
    <source>
        <dbReference type="SMART" id="SM00226"/>
    </source>
</evidence>
<dbReference type="SMART" id="SM00226">
    <property type="entry name" value="LMWPc"/>
    <property type="match status" value="1"/>
</dbReference>
<gene>
    <name evidence="7" type="ORF">GCM10017786_67720</name>
</gene>
<evidence type="ECO:0000256" key="1">
    <source>
        <dbReference type="ARBA" id="ARBA00011063"/>
    </source>
</evidence>
<dbReference type="PANTHER" id="PTHR11717">
    <property type="entry name" value="LOW MOLECULAR WEIGHT PROTEIN TYROSINE PHOSPHATASE"/>
    <property type="match status" value="1"/>
</dbReference>
<evidence type="ECO:0000256" key="5">
    <source>
        <dbReference type="SAM" id="SignalP"/>
    </source>
</evidence>
<feature type="chain" id="PRO_5045751912" description="protein-tyrosine-phosphatase" evidence="5">
    <location>
        <begin position="18"/>
        <end position="150"/>
    </location>
</feature>
<dbReference type="CDD" id="cd16343">
    <property type="entry name" value="LMWPTP"/>
    <property type="match status" value="1"/>
</dbReference>
<dbReference type="InterPro" id="IPR050438">
    <property type="entry name" value="LMW_PTPase"/>
</dbReference>
<evidence type="ECO:0000313" key="7">
    <source>
        <dbReference type="EMBL" id="GHF23949.1"/>
    </source>
</evidence>